<dbReference type="Gene3D" id="1.20.120.350">
    <property type="entry name" value="Voltage-gated potassium channels. Chain C"/>
    <property type="match status" value="1"/>
</dbReference>
<evidence type="ECO:0000256" key="11">
    <source>
        <dbReference type="ARBA" id="ARBA00023303"/>
    </source>
</evidence>
<keyword evidence="7" id="KW-0630">Potassium</keyword>
<dbReference type="Proteomes" id="UP000035681">
    <property type="component" value="Unplaced"/>
</dbReference>
<feature type="transmembrane region" description="Helical" evidence="14">
    <location>
        <begin position="142"/>
        <end position="162"/>
    </location>
</feature>
<feature type="domain" description="Ion transport" evidence="15">
    <location>
        <begin position="145"/>
        <end position="370"/>
    </location>
</feature>
<comment type="catalytic activity">
    <reaction evidence="12">
        <text>K(+)(in) = K(+)(out)</text>
        <dbReference type="Rhea" id="RHEA:29463"/>
        <dbReference type="ChEBI" id="CHEBI:29103"/>
    </reaction>
</comment>
<feature type="domain" description="Potassium channel voltage dependent KCNQ C-terminal" evidence="16">
    <location>
        <begin position="726"/>
        <end position="833"/>
    </location>
</feature>
<protein>
    <recommendedName>
        <fullName evidence="19">KCNQ potassium channel</fullName>
    </recommendedName>
</protein>
<evidence type="ECO:0000256" key="4">
    <source>
        <dbReference type="ARBA" id="ARBA00022538"/>
    </source>
</evidence>
<evidence type="ECO:0000256" key="5">
    <source>
        <dbReference type="ARBA" id="ARBA00022692"/>
    </source>
</evidence>
<keyword evidence="5 14" id="KW-0812">Transmembrane</keyword>
<evidence type="ECO:0000256" key="2">
    <source>
        <dbReference type="ARBA" id="ARBA00022448"/>
    </source>
</evidence>
<organism evidence="17 18">
    <name type="scientific">Strongyloides stercoralis</name>
    <name type="common">Threadworm</name>
    <dbReference type="NCBI Taxonomy" id="6248"/>
    <lineage>
        <taxon>Eukaryota</taxon>
        <taxon>Metazoa</taxon>
        <taxon>Ecdysozoa</taxon>
        <taxon>Nematoda</taxon>
        <taxon>Chromadorea</taxon>
        <taxon>Rhabditida</taxon>
        <taxon>Tylenchina</taxon>
        <taxon>Panagrolaimomorpha</taxon>
        <taxon>Strongyloidoidea</taxon>
        <taxon>Strongyloididae</taxon>
        <taxon>Strongyloides</taxon>
    </lineage>
</organism>
<feature type="transmembrane region" description="Helical" evidence="14">
    <location>
        <begin position="174"/>
        <end position="195"/>
    </location>
</feature>
<dbReference type="InterPro" id="IPR005821">
    <property type="entry name" value="Ion_trans_dom"/>
</dbReference>
<comment type="subcellular location">
    <subcellularLocation>
        <location evidence="1">Cell membrane</location>
        <topology evidence="1">Multi-pass membrane protein</topology>
    </subcellularLocation>
</comment>
<evidence type="ECO:0000259" key="16">
    <source>
        <dbReference type="Pfam" id="PF03520"/>
    </source>
</evidence>
<dbReference type="InterPro" id="IPR027359">
    <property type="entry name" value="Volt_channel_dom_sf"/>
</dbReference>
<dbReference type="InterPro" id="IPR013821">
    <property type="entry name" value="K_chnl_volt-dep_KCNQ_C"/>
</dbReference>
<keyword evidence="3" id="KW-1003">Cell membrane</keyword>
<dbReference type="GO" id="GO:0005249">
    <property type="term" value="F:voltage-gated potassium channel activity"/>
    <property type="evidence" value="ECO:0007669"/>
    <property type="project" value="InterPro"/>
</dbReference>
<evidence type="ECO:0000256" key="6">
    <source>
        <dbReference type="ARBA" id="ARBA00022882"/>
    </source>
</evidence>
<accession>A0AAF5CT79</accession>
<dbReference type="FunFam" id="1.20.120.350:FF:000017">
    <property type="entry name" value="potassium voltage-gated channel subfamily KQT member 1"/>
    <property type="match status" value="1"/>
</dbReference>
<dbReference type="PRINTS" id="PR00169">
    <property type="entry name" value="KCHANNEL"/>
</dbReference>
<dbReference type="FunFam" id="1.10.287.70:FF:000016">
    <property type="entry name" value="Putative potassium voltage-gated channel subfamily KQT member 2"/>
    <property type="match status" value="1"/>
</dbReference>
<keyword evidence="9" id="KW-0406">Ion transport</keyword>
<evidence type="ECO:0000256" key="10">
    <source>
        <dbReference type="ARBA" id="ARBA00023136"/>
    </source>
</evidence>
<evidence type="ECO:0000256" key="9">
    <source>
        <dbReference type="ARBA" id="ARBA00023065"/>
    </source>
</evidence>
<dbReference type="InterPro" id="IPR003937">
    <property type="entry name" value="K_chnl_volt-dep_KCNQ"/>
</dbReference>
<keyword evidence="2" id="KW-0813">Transport</keyword>
<evidence type="ECO:0000256" key="3">
    <source>
        <dbReference type="ARBA" id="ARBA00022475"/>
    </source>
</evidence>
<dbReference type="Gene3D" id="1.10.287.70">
    <property type="match status" value="1"/>
</dbReference>
<keyword evidence="6" id="KW-0851">Voltage-gated channel</keyword>
<keyword evidence="11" id="KW-0407">Ion channel</keyword>
<name>A0AAF5CT79_STRER</name>
<dbReference type="Pfam" id="PF00520">
    <property type="entry name" value="Ion_trans"/>
    <property type="match status" value="1"/>
</dbReference>
<evidence type="ECO:0000256" key="14">
    <source>
        <dbReference type="SAM" id="Phobius"/>
    </source>
</evidence>
<evidence type="ECO:0000256" key="7">
    <source>
        <dbReference type="ARBA" id="ARBA00022958"/>
    </source>
</evidence>
<keyword evidence="10 14" id="KW-0472">Membrane</keyword>
<evidence type="ECO:0008006" key="19">
    <source>
        <dbReference type="Google" id="ProtNLM"/>
    </source>
</evidence>
<feature type="region of interest" description="Disordered" evidence="13">
    <location>
        <begin position="842"/>
        <end position="863"/>
    </location>
</feature>
<keyword evidence="8 14" id="KW-1133">Transmembrane helix</keyword>
<evidence type="ECO:0000313" key="18">
    <source>
        <dbReference type="WBParaSite" id="TCONS_00001419.p1"/>
    </source>
</evidence>
<keyword evidence="4" id="KW-0633">Potassium transport</keyword>
<dbReference type="WBParaSite" id="TCONS_00001419.p1">
    <property type="protein sequence ID" value="TCONS_00001419.p1"/>
    <property type="gene ID" value="XLOC_001306"/>
</dbReference>
<feature type="region of interest" description="Disordered" evidence="13">
    <location>
        <begin position="875"/>
        <end position="899"/>
    </location>
</feature>
<reference evidence="18" key="1">
    <citation type="submission" date="2024-02" db="UniProtKB">
        <authorList>
            <consortium name="WormBaseParasite"/>
        </authorList>
    </citation>
    <scope>IDENTIFICATION</scope>
</reference>
<feature type="transmembrane region" description="Helical" evidence="14">
    <location>
        <begin position="281"/>
        <end position="301"/>
    </location>
</feature>
<feature type="transmembrane region" description="Helical" evidence="14">
    <location>
        <begin position="216"/>
        <end position="242"/>
    </location>
</feature>
<dbReference type="Gene3D" id="6.10.140.1910">
    <property type="match status" value="2"/>
</dbReference>
<evidence type="ECO:0000259" key="15">
    <source>
        <dbReference type="Pfam" id="PF00520"/>
    </source>
</evidence>
<evidence type="ECO:0000256" key="8">
    <source>
        <dbReference type="ARBA" id="ARBA00022989"/>
    </source>
</evidence>
<feature type="transmembrane region" description="Helical" evidence="14">
    <location>
        <begin position="342"/>
        <end position="367"/>
    </location>
</feature>
<dbReference type="GO" id="GO:0008076">
    <property type="term" value="C:voltage-gated potassium channel complex"/>
    <property type="evidence" value="ECO:0007669"/>
    <property type="project" value="TreeGrafter"/>
</dbReference>
<dbReference type="Pfam" id="PF03520">
    <property type="entry name" value="KCNQ_channel"/>
    <property type="match status" value="1"/>
</dbReference>
<sequence>MKKKNSKTVSSSQSEEEIKNKLLANDLSLINKKTPFSQQPTLQNILPSSKNLEKRVIFKDPNELSVESINTESNQIQGTKTNNSLFSFNFNSPTSGDNLEIRKMSLVGKPLVYKNYRTDQKFRRIQSKMQNFLERPRGWKAATYHLSVLVMVLLCLALSVFSTMPDFEEGATVILYYIEIIFVIWLAIEYLCRVWSAGCRSRYRGIGGRIRFATSAYCVIDIIVILASIVVLCMGATGQVFAASAIRGLRFFQILRMLRIDRRAGSWRLLSSVIWAHRQELLTTVYIGFLGLIFSSFLVYLCEKNTNEKYSTFADALWWGVITLSTVGYGDLTPITWPGKMIAAFCALLGISFFALPAGILGSGFALKVQQHQRQKHLIRRRVPAAKLIQCLWRHYAAAPQSRSLATWKVYLQTVQIPQIVIDSKTKAKREKDGKRSLSCRIHRQILKSLHRRFSDLPNDLVKPLSKDNTYFNVENNHHTINSVKPTSTVGGNTGQTSLINRIRQSTKKKAPLTTEAPDCSSNYLSTENTYISGNYPNTTIKSLLLPKASDSVSLMSASDVSEIESLGTLGFSLGSWKSKSKTSQTLRKQAEDIVLHHRLITNQSSFVGTDDTYKNHHSFLSKSLTTDDEGTHPDNVQRRSYSCEDADDSNIVTSSGLPNVFNDYNFIIAPIYNWAESLKEKQKAAESRDQNDVENNFFGQLSACTSQQRQSVEYLIDDEIPNLKPRTLEEFTPALKNAIRAIRRIQLLVARRKFKEALKPYDVKDVIEQYSAGHVELQARVKTVQQRLDYIVGKQINKEEFKVSMASRICKVERSVEKIDKKLDLLVEMFLDDRRTGISGSLFRDPSREEHSSRGRSPPHSAIARFSNINIKRDNVSGDGNVSGDEKSPSSRTVIHNPLKRLQTKEIGEANILPENTVSSIDLNNINNEEEPFLLS</sequence>
<evidence type="ECO:0000256" key="1">
    <source>
        <dbReference type="ARBA" id="ARBA00004651"/>
    </source>
</evidence>
<dbReference type="AlphaFoldDB" id="A0AAF5CT79"/>
<keyword evidence="17" id="KW-1185">Reference proteome</keyword>
<proteinExistence type="predicted"/>
<evidence type="ECO:0000256" key="13">
    <source>
        <dbReference type="SAM" id="MobiDB-lite"/>
    </source>
</evidence>
<evidence type="ECO:0000313" key="17">
    <source>
        <dbReference type="Proteomes" id="UP000035681"/>
    </source>
</evidence>
<evidence type="ECO:0000256" key="12">
    <source>
        <dbReference type="ARBA" id="ARBA00034430"/>
    </source>
</evidence>
<dbReference type="SUPFAM" id="SSF81324">
    <property type="entry name" value="Voltage-gated potassium channels"/>
    <property type="match status" value="1"/>
</dbReference>
<dbReference type="PANTHER" id="PTHR47735:SF9">
    <property type="entry name" value="POTASSIUM VOLTAGE-GATED CHANNEL SUBFAMILY KQT MEMBER 4-LIKE ISOFORM X1"/>
    <property type="match status" value="1"/>
</dbReference>
<dbReference type="PRINTS" id="PR01459">
    <property type="entry name" value="KCNQCHANNEL"/>
</dbReference>
<dbReference type="PANTHER" id="PTHR47735">
    <property type="entry name" value="POTASSIUM VOLTAGE-GATED CHANNEL SUBFAMILY KQT MEMBER 4"/>
    <property type="match status" value="1"/>
</dbReference>